<name>A0AAV4G1S3_9GAST</name>
<evidence type="ECO:0000256" key="1">
    <source>
        <dbReference type="SAM" id="MobiDB-lite"/>
    </source>
</evidence>
<evidence type="ECO:0000313" key="4">
    <source>
        <dbReference type="Proteomes" id="UP000762676"/>
    </source>
</evidence>
<dbReference type="AlphaFoldDB" id="A0AAV4G1S3"/>
<sequence length="208" mass="21579">MGTVDTKVPRDAFILKKGIMSTSMVATQEHTNVPGSTKDKTLTFPLAGQGITSSDQLNITVFDWERVGRNRQLGTAKVPLGEFARGGNREKTVNLMDGNGREIQGATIQLVIKCDPPPEAKGAGGAGGATGTGADEGGAQVVEVAVDTEEGEEEAEAAAAGGAGGAAVAAKGKKKRKVRSKTRPSLSSKPQDQQVSDKKKDGYSFKPP</sequence>
<feature type="compositionally biased region" description="Acidic residues" evidence="1">
    <location>
        <begin position="146"/>
        <end position="156"/>
    </location>
</feature>
<dbReference type="InterPro" id="IPR035892">
    <property type="entry name" value="C2_domain_sf"/>
</dbReference>
<dbReference type="EMBL" id="BMAT01001073">
    <property type="protein sequence ID" value="GFR79166.1"/>
    <property type="molecule type" value="Genomic_DNA"/>
</dbReference>
<dbReference type="InterPro" id="IPR000008">
    <property type="entry name" value="C2_dom"/>
</dbReference>
<organism evidence="3 4">
    <name type="scientific">Elysia marginata</name>
    <dbReference type="NCBI Taxonomy" id="1093978"/>
    <lineage>
        <taxon>Eukaryota</taxon>
        <taxon>Metazoa</taxon>
        <taxon>Spiralia</taxon>
        <taxon>Lophotrochozoa</taxon>
        <taxon>Mollusca</taxon>
        <taxon>Gastropoda</taxon>
        <taxon>Heterobranchia</taxon>
        <taxon>Euthyneura</taxon>
        <taxon>Panpulmonata</taxon>
        <taxon>Sacoglossa</taxon>
        <taxon>Placobranchoidea</taxon>
        <taxon>Plakobranchidae</taxon>
        <taxon>Elysia</taxon>
    </lineage>
</organism>
<dbReference type="Gene3D" id="2.60.40.150">
    <property type="entry name" value="C2 domain"/>
    <property type="match status" value="1"/>
</dbReference>
<gene>
    <name evidence="3" type="ORF">ElyMa_000549700</name>
</gene>
<evidence type="ECO:0000313" key="3">
    <source>
        <dbReference type="EMBL" id="GFR79166.1"/>
    </source>
</evidence>
<proteinExistence type="predicted"/>
<feature type="domain" description="C2" evidence="2">
    <location>
        <begin position="40"/>
        <end position="94"/>
    </location>
</feature>
<reference evidence="3 4" key="1">
    <citation type="journal article" date="2021" name="Elife">
        <title>Chloroplast acquisition without the gene transfer in kleptoplastic sea slugs, Plakobranchus ocellatus.</title>
        <authorList>
            <person name="Maeda T."/>
            <person name="Takahashi S."/>
            <person name="Yoshida T."/>
            <person name="Shimamura S."/>
            <person name="Takaki Y."/>
            <person name="Nagai Y."/>
            <person name="Toyoda A."/>
            <person name="Suzuki Y."/>
            <person name="Arimoto A."/>
            <person name="Ishii H."/>
            <person name="Satoh N."/>
            <person name="Nishiyama T."/>
            <person name="Hasebe M."/>
            <person name="Maruyama T."/>
            <person name="Minagawa J."/>
            <person name="Obokata J."/>
            <person name="Shigenobu S."/>
        </authorList>
    </citation>
    <scope>NUCLEOTIDE SEQUENCE [LARGE SCALE GENOMIC DNA]</scope>
</reference>
<accession>A0AAV4G1S3</accession>
<feature type="compositionally biased region" description="Basic and acidic residues" evidence="1">
    <location>
        <begin position="195"/>
        <end position="208"/>
    </location>
</feature>
<feature type="compositionally biased region" description="Basic residues" evidence="1">
    <location>
        <begin position="171"/>
        <end position="182"/>
    </location>
</feature>
<protein>
    <submittedName>
        <fullName evidence="3">Myoferlin</fullName>
    </submittedName>
</protein>
<comment type="caution">
    <text evidence="3">The sequence shown here is derived from an EMBL/GenBank/DDBJ whole genome shotgun (WGS) entry which is preliminary data.</text>
</comment>
<feature type="compositionally biased region" description="Polar residues" evidence="1">
    <location>
        <begin position="184"/>
        <end position="194"/>
    </location>
</feature>
<keyword evidence="4" id="KW-1185">Reference proteome</keyword>
<feature type="region of interest" description="Disordered" evidence="1">
    <location>
        <begin position="115"/>
        <end position="208"/>
    </location>
</feature>
<dbReference type="SUPFAM" id="SSF49562">
    <property type="entry name" value="C2 domain (Calcium/lipid-binding domain, CaLB)"/>
    <property type="match status" value="1"/>
</dbReference>
<feature type="compositionally biased region" description="Gly residues" evidence="1">
    <location>
        <begin position="122"/>
        <end position="136"/>
    </location>
</feature>
<evidence type="ECO:0000259" key="2">
    <source>
        <dbReference type="Pfam" id="PF00168"/>
    </source>
</evidence>
<dbReference type="Proteomes" id="UP000762676">
    <property type="component" value="Unassembled WGS sequence"/>
</dbReference>
<dbReference type="Pfam" id="PF00168">
    <property type="entry name" value="C2"/>
    <property type="match status" value="1"/>
</dbReference>